<dbReference type="EMBL" id="CAGS01000090">
    <property type="protein sequence ID" value="CCF83055.1"/>
    <property type="molecule type" value="Genomic_DNA"/>
</dbReference>
<name>I4EEE3_9BACT</name>
<dbReference type="InterPro" id="IPR027417">
    <property type="entry name" value="P-loop_NTPase"/>
</dbReference>
<dbReference type="InterPro" id="IPR008571">
    <property type="entry name" value="HerA-like"/>
</dbReference>
<dbReference type="PANTHER" id="PTHR42957">
    <property type="entry name" value="HELICASE MJ1565-RELATED"/>
    <property type="match status" value="1"/>
</dbReference>
<evidence type="ECO:0000259" key="1">
    <source>
        <dbReference type="Pfam" id="PF01935"/>
    </source>
</evidence>
<dbReference type="Gene3D" id="3.40.50.300">
    <property type="entry name" value="P-loop containing nucleotide triphosphate hydrolases"/>
    <property type="match status" value="2"/>
</dbReference>
<sequence>MNARRSSLGVVTEGSFNAGLTVRLHHTCPTESLRVGSFVVLEGDRNLYFSLIMDMKLCVTDSALSADPPRTNSAFIRKALSGTHTYATVEVRPSLMLEERDEIDGPGPVPVRNIPMHFAALREADEQDFDLVFGKESKTRFALGTPPTMDIPIPIDLEKLIELSNGVFGQSGTGKSVLTRWLVYGIIKSDVASTLIFDMHNEYAKAPSGKPGIAGIVELFGTTRVKVYTLDPATDDNAATRHLRIGLSQIEPGDIELLAGELNLTPTFAATAHQLWLRYKQHWMQRLLAMDGDDVAEFCEQTGAHRGAVDALRQKLARLSPESRPYIVSEPDASVIDDMLQHIQRGHHVILQFGRYDNLLDYMLVANIVTRRIHQRYTEQVLRSETAGSLAGKPRHLVVVLEEAHKFLAPDTARQSIFGTIAREMRKYSVTLLVVDQRPSGIDPEVLSQLGTKITGRLTDQQDIDAVLTGVSDRNQMRGMLASLDAKQECLLVGHAVPMPIMLKTREYDRAELLADLRAAGIGQRDGRRSLAFLNGEDDE</sequence>
<dbReference type="InterPro" id="IPR002789">
    <property type="entry name" value="HerA_central"/>
</dbReference>
<organism evidence="2 3">
    <name type="scientific">Nitrolancea hollandica Lb</name>
    <dbReference type="NCBI Taxonomy" id="1129897"/>
    <lineage>
        <taxon>Bacteria</taxon>
        <taxon>Pseudomonadati</taxon>
        <taxon>Thermomicrobiota</taxon>
        <taxon>Thermomicrobia</taxon>
        <taxon>Sphaerobacterales</taxon>
        <taxon>Sphaerobacterineae</taxon>
        <taxon>Sphaerobacteraceae</taxon>
        <taxon>Nitrolancea</taxon>
    </lineage>
</organism>
<dbReference type="Proteomes" id="UP000004221">
    <property type="component" value="Unassembled WGS sequence"/>
</dbReference>
<evidence type="ECO:0000313" key="2">
    <source>
        <dbReference type="EMBL" id="CCF83055.1"/>
    </source>
</evidence>
<dbReference type="RefSeq" id="WP_008475778.1">
    <property type="nucleotide sequence ID" value="NZ_CAGS01000090.1"/>
</dbReference>
<comment type="caution">
    <text evidence="2">The sequence shown here is derived from an EMBL/GenBank/DDBJ whole genome shotgun (WGS) entry which is preliminary data.</text>
</comment>
<protein>
    <recommendedName>
        <fullName evidence="1">Helicase HerA central domain-containing protein</fullName>
    </recommendedName>
</protein>
<dbReference type="Pfam" id="PF01935">
    <property type="entry name" value="DUF87"/>
    <property type="match status" value="1"/>
</dbReference>
<evidence type="ECO:0000313" key="3">
    <source>
        <dbReference type="Proteomes" id="UP000004221"/>
    </source>
</evidence>
<dbReference type="OrthoDB" id="9806951at2"/>
<dbReference type="SUPFAM" id="SSF52540">
    <property type="entry name" value="P-loop containing nucleoside triphosphate hydrolases"/>
    <property type="match status" value="1"/>
</dbReference>
<dbReference type="AlphaFoldDB" id="I4EEE3"/>
<proteinExistence type="predicted"/>
<dbReference type="PANTHER" id="PTHR42957:SF1">
    <property type="entry name" value="HELICASE MJ1565-RELATED"/>
    <property type="match status" value="1"/>
</dbReference>
<reference evidence="2 3" key="1">
    <citation type="journal article" date="2012" name="ISME J.">
        <title>Nitrification expanded: discovery, physiology and genomics of a nitrite-oxidizing bacterium from the phylum Chloroflexi.</title>
        <authorList>
            <person name="Sorokin D.Y."/>
            <person name="Lucker S."/>
            <person name="Vejmelkova D."/>
            <person name="Kostrikina N.A."/>
            <person name="Kleerebezem R."/>
            <person name="Rijpstra W.I."/>
            <person name="Damste J.S."/>
            <person name="Le Paslier D."/>
            <person name="Muyzer G."/>
            <person name="Wagner M."/>
            <person name="van Loosdrecht M.C."/>
            <person name="Daims H."/>
        </authorList>
    </citation>
    <scope>NUCLEOTIDE SEQUENCE [LARGE SCALE GENOMIC DNA]</scope>
    <source>
        <strain evidence="3">none</strain>
    </source>
</reference>
<gene>
    <name evidence="2" type="ORF">NITHO_180001</name>
</gene>
<accession>I4EEE3</accession>
<feature type="domain" description="Helicase HerA central" evidence="1">
    <location>
        <begin position="143"/>
        <end position="373"/>
    </location>
</feature>
<keyword evidence="3" id="KW-1185">Reference proteome</keyword>